<feature type="domain" description="HTH marR-type" evidence="2">
    <location>
        <begin position="6"/>
        <end position="147"/>
    </location>
</feature>
<protein>
    <submittedName>
        <fullName evidence="3">MarR family winged helix-turn-helix transcriptional regulator</fullName>
    </submittedName>
</protein>
<dbReference type="Proteomes" id="UP001500212">
    <property type="component" value="Unassembled WGS sequence"/>
</dbReference>
<reference evidence="4" key="1">
    <citation type="journal article" date="2019" name="Int. J. Syst. Evol. Microbiol.">
        <title>The Global Catalogue of Microorganisms (GCM) 10K type strain sequencing project: providing services to taxonomists for standard genome sequencing and annotation.</title>
        <authorList>
            <consortium name="The Broad Institute Genomics Platform"/>
            <consortium name="The Broad Institute Genome Sequencing Center for Infectious Disease"/>
            <person name="Wu L."/>
            <person name="Ma J."/>
        </authorList>
    </citation>
    <scope>NUCLEOTIDE SEQUENCE [LARGE SCALE GENOMIC DNA]</scope>
    <source>
        <strain evidence="4">JCM 17938</strain>
    </source>
</reference>
<dbReference type="EMBL" id="BAABHJ010000008">
    <property type="protein sequence ID" value="GAA4608868.1"/>
    <property type="molecule type" value="Genomic_DNA"/>
</dbReference>
<evidence type="ECO:0000313" key="4">
    <source>
        <dbReference type="Proteomes" id="UP001500212"/>
    </source>
</evidence>
<dbReference type="Pfam" id="PF12802">
    <property type="entry name" value="MarR_2"/>
    <property type="match status" value="1"/>
</dbReference>
<dbReference type="CDD" id="cd00090">
    <property type="entry name" value="HTH_ARSR"/>
    <property type="match status" value="1"/>
</dbReference>
<evidence type="ECO:0000256" key="1">
    <source>
        <dbReference type="SAM" id="MobiDB-lite"/>
    </source>
</evidence>
<dbReference type="InterPro" id="IPR039422">
    <property type="entry name" value="MarR/SlyA-like"/>
</dbReference>
<dbReference type="InterPro" id="IPR036390">
    <property type="entry name" value="WH_DNA-bd_sf"/>
</dbReference>
<evidence type="ECO:0000259" key="2">
    <source>
        <dbReference type="PROSITE" id="PS50995"/>
    </source>
</evidence>
<dbReference type="PANTHER" id="PTHR33164:SF57">
    <property type="entry name" value="MARR-FAMILY TRANSCRIPTIONAL REGULATOR"/>
    <property type="match status" value="1"/>
</dbReference>
<dbReference type="SMART" id="SM00347">
    <property type="entry name" value="HTH_MARR"/>
    <property type="match status" value="1"/>
</dbReference>
<dbReference type="PROSITE" id="PS50995">
    <property type="entry name" value="HTH_MARR_2"/>
    <property type="match status" value="1"/>
</dbReference>
<proteinExistence type="predicted"/>
<dbReference type="InterPro" id="IPR011991">
    <property type="entry name" value="ArsR-like_HTH"/>
</dbReference>
<feature type="region of interest" description="Disordered" evidence="1">
    <location>
        <begin position="154"/>
        <end position="175"/>
    </location>
</feature>
<dbReference type="InterPro" id="IPR036388">
    <property type="entry name" value="WH-like_DNA-bd_sf"/>
</dbReference>
<dbReference type="RefSeq" id="WP_345354788.1">
    <property type="nucleotide sequence ID" value="NZ_BAABHJ010000008.1"/>
</dbReference>
<gene>
    <name evidence="3" type="ORF">GCM10023195_35200</name>
</gene>
<dbReference type="SUPFAM" id="SSF46785">
    <property type="entry name" value="Winged helix' DNA-binding domain"/>
    <property type="match status" value="1"/>
</dbReference>
<keyword evidence="4" id="KW-1185">Reference proteome</keyword>
<dbReference type="InterPro" id="IPR000835">
    <property type="entry name" value="HTH_MarR-typ"/>
</dbReference>
<name>A0ABP8TMA3_9ACTN</name>
<feature type="compositionally biased region" description="Pro residues" evidence="1">
    <location>
        <begin position="165"/>
        <end position="175"/>
    </location>
</feature>
<organism evidence="3 4">
    <name type="scientific">Actinoallomurus liliacearum</name>
    <dbReference type="NCBI Taxonomy" id="1080073"/>
    <lineage>
        <taxon>Bacteria</taxon>
        <taxon>Bacillati</taxon>
        <taxon>Actinomycetota</taxon>
        <taxon>Actinomycetes</taxon>
        <taxon>Streptosporangiales</taxon>
        <taxon>Thermomonosporaceae</taxon>
        <taxon>Actinoallomurus</taxon>
    </lineage>
</organism>
<comment type="caution">
    <text evidence="3">The sequence shown here is derived from an EMBL/GenBank/DDBJ whole genome shotgun (WGS) entry which is preliminary data.</text>
</comment>
<accession>A0ABP8TMA3</accession>
<dbReference type="Gene3D" id="1.10.10.10">
    <property type="entry name" value="Winged helix-like DNA-binding domain superfamily/Winged helix DNA-binding domain"/>
    <property type="match status" value="1"/>
</dbReference>
<evidence type="ECO:0000313" key="3">
    <source>
        <dbReference type="EMBL" id="GAA4608868.1"/>
    </source>
</evidence>
<sequence length="175" mass="19083">MNAERQREALIAVERAMVAIRRSQTRRALSRVGRDLDGVTFDPTVFGVLDAIEGMGRPCTITEVAAALDVDQPRASRLVARAVDAGLLVRLADQRDGRRTPVALTDAAREQLALIHRFRQETFARAMADWPDEDRVAFARLLTSFVQSFTALTGTPGAGETFSADPPPSGRPPGR</sequence>
<dbReference type="PANTHER" id="PTHR33164">
    <property type="entry name" value="TRANSCRIPTIONAL REGULATOR, MARR FAMILY"/>
    <property type="match status" value="1"/>
</dbReference>